<dbReference type="SUPFAM" id="SSF53335">
    <property type="entry name" value="S-adenosyl-L-methionine-dependent methyltransferases"/>
    <property type="match status" value="1"/>
</dbReference>
<dbReference type="Gene3D" id="3.40.50.150">
    <property type="entry name" value="Vaccinia Virus protein VP39"/>
    <property type="match status" value="1"/>
</dbReference>
<dbReference type="OrthoDB" id="9895503at2759"/>
<evidence type="ECO:0000256" key="12">
    <source>
        <dbReference type="RuleBase" id="RU362106"/>
    </source>
</evidence>
<organism evidence="13 14">
    <name type="scientific">Neodiprion lecontei</name>
    <name type="common">Redheaded pine sawfly</name>
    <dbReference type="NCBI Taxonomy" id="441921"/>
    <lineage>
        <taxon>Eukaryota</taxon>
        <taxon>Metazoa</taxon>
        <taxon>Ecdysozoa</taxon>
        <taxon>Arthropoda</taxon>
        <taxon>Hexapoda</taxon>
        <taxon>Insecta</taxon>
        <taxon>Pterygota</taxon>
        <taxon>Neoptera</taxon>
        <taxon>Endopterygota</taxon>
        <taxon>Hymenoptera</taxon>
        <taxon>Tenthredinoidea</taxon>
        <taxon>Diprionidae</taxon>
        <taxon>Diprioninae</taxon>
        <taxon>Neodiprion</taxon>
    </lineage>
</organism>
<evidence type="ECO:0000256" key="9">
    <source>
        <dbReference type="ARBA" id="ARBA00023128"/>
    </source>
</evidence>
<evidence type="ECO:0000256" key="1">
    <source>
        <dbReference type="ARBA" id="ARBA00004173"/>
    </source>
</evidence>
<dbReference type="RefSeq" id="XP_046601151.1">
    <property type="nucleotide sequence ID" value="XM_046745195.1"/>
</dbReference>
<dbReference type="PIRSF" id="PIRSF027833">
    <property type="entry name" value="MtTFB2"/>
    <property type="match status" value="1"/>
</dbReference>
<dbReference type="FunCoup" id="A0A6J0B3P6">
    <property type="interactions" value="356"/>
</dbReference>
<comment type="caution">
    <text evidence="11">Lacks conserved residue(s) required for the propagation of feature annotation.</text>
</comment>
<keyword evidence="10" id="KW-0804">Transcription</keyword>
<dbReference type="AlphaFoldDB" id="A0A6J0B3P6"/>
<comment type="subcellular location">
    <subcellularLocation>
        <location evidence="1">Mitochondrion</location>
    </subcellularLocation>
</comment>
<keyword evidence="7" id="KW-0809">Transit peptide</keyword>
<comment type="similarity">
    <text evidence="11 12">Belongs to the class I-like SAM-binding methyltransferase superfamily. rRNA adenine N(6)-methyltransferase family.</text>
</comment>
<evidence type="ECO:0000256" key="2">
    <source>
        <dbReference type="ARBA" id="ARBA00022552"/>
    </source>
</evidence>
<proteinExistence type="inferred from homology"/>
<dbReference type="PROSITE" id="PS51689">
    <property type="entry name" value="SAM_RNA_A_N6_MT"/>
    <property type="match status" value="1"/>
</dbReference>
<dbReference type="GO" id="GO:0034246">
    <property type="term" value="F:mitochondrial transcription factor activity"/>
    <property type="evidence" value="ECO:0007669"/>
    <property type="project" value="TreeGrafter"/>
</dbReference>
<evidence type="ECO:0000313" key="15">
    <source>
        <dbReference type="RefSeq" id="XP_046601150.1"/>
    </source>
</evidence>
<keyword evidence="3 11" id="KW-0489">Methyltransferase</keyword>
<evidence type="ECO:0000313" key="13">
    <source>
        <dbReference type="Proteomes" id="UP000829291"/>
    </source>
</evidence>
<sequence>MIGIKTKAGFLFRRFITSKISKFIEAQNVRGGRYAKFCTVSVDQPPRRTSVPLGRRRVKAREKILEYFSGTTLQEHIDDLPINLMNLSSTNSEHLYLCHDGVASQVVNLIQNDLMTDSSKVIEMNPGMGCLTKKIMDAGIQFLKALEPNEKFEPFLMDLSKEYPDKLTIDKTDFMSFWKLVHLDKYDEVKRVAQLLPEFSRVPWGDKPGLKVVGTVSDTKFVSFVMMDIIRQSKMYSYGRPCLYLCLPPRVWEKFTCDGSTGLVRYTSLPILFQTIFDYKLLGQVPRKAFLPWQSTPMRSDKGKKTRTEEYMYVVRIEGKKNLFSEVIDERLLQAYWFFVHHNMYARTSKVIQQMEAWEPGCGPALIKQGFNVFTQFGDLTSEDILKIFKKFSTWHSFGSSFIPCMENSSQKMETLFF</sequence>
<dbReference type="EC" id="2.1.1.-" evidence="12"/>
<evidence type="ECO:0000256" key="11">
    <source>
        <dbReference type="PROSITE-ProRule" id="PRU01026"/>
    </source>
</evidence>
<dbReference type="GO" id="GO:0003723">
    <property type="term" value="F:RNA binding"/>
    <property type="evidence" value="ECO:0007669"/>
    <property type="project" value="UniProtKB-UniRule"/>
</dbReference>
<keyword evidence="4 11" id="KW-0808">Transferase</keyword>
<evidence type="ECO:0000256" key="5">
    <source>
        <dbReference type="ARBA" id="ARBA00022691"/>
    </source>
</evidence>
<keyword evidence="8" id="KW-0805">Transcription regulation</keyword>
<keyword evidence="2 12" id="KW-0698">rRNA processing</keyword>
<evidence type="ECO:0000256" key="7">
    <source>
        <dbReference type="ARBA" id="ARBA00022946"/>
    </source>
</evidence>
<evidence type="ECO:0000313" key="16">
    <source>
        <dbReference type="RefSeq" id="XP_046601151.1"/>
    </source>
</evidence>
<gene>
    <name evidence="14 15 16" type="primary">LOC107216880</name>
</gene>
<reference evidence="14" key="1">
    <citation type="submission" date="2025-04" db="UniProtKB">
        <authorList>
            <consortium name="RefSeq"/>
        </authorList>
    </citation>
    <scope>IDENTIFICATION</scope>
    <source>
        <tissue evidence="15 16">Thorax and Abdomen</tissue>
        <tissue evidence="14">Whole body</tissue>
    </source>
</reference>
<dbReference type="GeneID" id="107216880"/>
<evidence type="ECO:0000256" key="4">
    <source>
        <dbReference type="ARBA" id="ARBA00022679"/>
    </source>
</evidence>
<dbReference type="GO" id="GO:0000179">
    <property type="term" value="F:rRNA (adenine-N6,N6-)-dimethyltransferase activity"/>
    <property type="evidence" value="ECO:0007669"/>
    <property type="project" value="UniProtKB-UniRule"/>
</dbReference>
<evidence type="ECO:0000256" key="6">
    <source>
        <dbReference type="ARBA" id="ARBA00022884"/>
    </source>
</evidence>
<name>A0A6J0B3P6_NEOLC</name>
<dbReference type="RefSeq" id="XP_046601150.1">
    <property type="nucleotide sequence ID" value="XM_046745194.1"/>
</dbReference>
<protein>
    <recommendedName>
        <fullName evidence="12">rRNA adenine N(6)-methyltransferase</fullName>
        <ecNumber evidence="12">2.1.1.-</ecNumber>
    </recommendedName>
</protein>
<dbReference type="Proteomes" id="UP000829291">
    <property type="component" value="Chromosome 7"/>
</dbReference>
<evidence type="ECO:0000256" key="10">
    <source>
        <dbReference type="ARBA" id="ARBA00023163"/>
    </source>
</evidence>
<dbReference type="GO" id="GO:0005759">
    <property type="term" value="C:mitochondrial matrix"/>
    <property type="evidence" value="ECO:0007669"/>
    <property type="project" value="TreeGrafter"/>
</dbReference>
<dbReference type="GO" id="GO:0006391">
    <property type="term" value="P:transcription initiation at mitochondrial promoter"/>
    <property type="evidence" value="ECO:0007669"/>
    <property type="project" value="TreeGrafter"/>
</dbReference>
<evidence type="ECO:0000313" key="14">
    <source>
        <dbReference type="RefSeq" id="XP_015509685.1"/>
    </source>
</evidence>
<accession>A0A6J0B3P6</accession>
<evidence type="ECO:0000256" key="3">
    <source>
        <dbReference type="ARBA" id="ARBA00022603"/>
    </source>
</evidence>
<dbReference type="CTD" id="41228"/>
<dbReference type="PANTHER" id="PTHR11727">
    <property type="entry name" value="DIMETHYLADENOSINE TRANSFERASE"/>
    <property type="match status" value="1"/>
</dbReference>
<feature type="binding site" evidence="11">
    <location>
        <position position="147"/>
    </location>
    <ligand>
        <name>S-adenosyl-L-methionine</name>
        <dbReference type="ChEBI" id="CHEBI:59789"/>
    </ligand>
</feature>
<dbReference type="PANTHER" id="PTHR11727:SF13">
    <property type="entry name" value="DIMETHYLADENOSINE TRANSFERASE 2, MITOCHONDRIAL"/>
    <property type="match status" value="1"/>
</dbReference>
<dbReference type="InParanoid" id="A0A6J0B3P6"/>
<keyword evidence="13" id="KW-1185">Reference proteome</keyword>
<dbReference type="Pfam" id="PF00398">
    <property type="entry name" value="RrnaAD"/>
    <property type="match status" value="1"/>
</dbReference>
<keyword evidence="9" id="KW-0496">Mitochondrion</keyword>
<keyword evidence="6 11" id="KW-0694">RNA-binding</keyword>
<dbReference type="InterPro" id="IPR001737">
    <property type="entry name" value="KsgA/Erm"/>
</dbReference>
<feature type="binding site" evidence="11">
    <location>
        <position position="97"/>
    </location>
    <ligand>
        <name>S-adenosyl-L-methionine</name>
        <dbReference type="ChEBI" id="CHEBI:59789"/>
    </ligand>
</feature>
<feature type="binding site" evidence="11">
    <location>
        <position position="173"/>
    </location>
    <ligand>
        <name>S-adenosyl-L-methionine</name>
        <dbReference type="ChEBI" id="CHEBI:59789"/>
    </ligand>
</feature>
<keyword evidence="5 11" id="KW-0949">S-adenosyl-L-methionine</keyword>
<dbReference type="InterPro" id="IPR029063">
    <property type="entry name" value="SAM-dependent_MTases_sf"/>
</dbReference>
<dbReference type="RefSeq" id="XP_015509685.1">
    <property type="nucleotide sequence ID" value="XM_015654199.1"/>
</dbReference>
<evidence type="ECO:0000256" key="8">
    <source>
        <dbReference type="ARBA" id="ARBA00023015"/>
    </source>
</evidence>
<dbReference type="KEGG" id="nlo:107216880"/>